<protein>
    <recommendedName>
        <fullName evidence="9">Surfactant protein C</fullName>
    </recommendedName>
    <alternativeName>
        <fullName evidence="10">Pulmonary surfactant-associated protein C</fullName>
    </alternativeName>
</protein>
<feature type="transmembrane region" description="Helical" evidence="11">
    <location>
        <begin position="20"/>
        <end position="43"/>
    </location>
</feature>
<keyword evidence="7" id="KW-1015">Disulfide bond</keyword>
<keyword evidence="6" id="KW-0564">Palmitate</keyword>
<evidence type="ECO:0000256" key="10">
    <source>
        <dbReference type="ARBA" id="ARBA00044825"/>
    </source>
</evidence>
<evidence type="ECO:0000256" key="5">
    <source>
        <dbReference type="ARBA" id="ARBA00022713"/>
    </source>
</evidence>
<evidence type="ECO:0000256" key="11">
    <source>
        <dbReference type="SAM" id="Phobius"/>
    </source>
</evidence>
<dbReference type="SMART" id="SM00019">
    <property type="entry name" value="SF_P"/>
    <property type="match status" value="1"/>
</dbReference>
<keyword evidence="11" id="KW-1133">Transmembrane helix</keyword>
<keyword evidence="11" id="KW-0812">Transmembrane</keyword>
<reference evidence="13" key="1">
    <citation type="submission" date="2022-03" db="EMBL/GenBank/DDBJ databases">
        <authorList>
            <person name="Alioto T."/>
            <person name="Alioto T."/>
            <person name="Gomez Garrido J."/>
        </authorList>
    </citation>
    <scope>NUCLEOTIDE SEQUENCE</scope>
</reference>
<keyword evidence="8" id="KW-0449">Lipoprotein</keyword>
<evidence type="ECO:0000256" key="6">
    <source>
        <dbReference type="ARBA" id="ARBA00023139"/>
    </source>
</evidence>
<keyword evidence="4" id="KW-0964">Secreted</keyword>
<comment type="subcellular location">
    <subcellularLocation>
        <location evidence="2">Secreted</location>
        <location evidence="2">Extracellular space</location>
        <location evidence="2">Surface film</location>
    </subcellularLocation>
</comment>
<dbReference type="PROSITE" id="PS50869">
    <property type="entry name" value="BRICHOS"/>
    <property type="match status" value="1"/>
</dbReference>
<keyword evidence="11" id="KW-0472">Membrane</keyword>
<dbReference type="EMBL" id="OW240921">
    <property type="protein sequence ID" value="CAH2320403.1"/>
    <property type="molecule type" value="Genomic_DNA"/>
</dbReference>
<evidence type="ECO:0000259" key="12">
    <source>
        <dbReference type="PROSITE" id="PS50869"/>
    </source>
</evidence>
<accession>A0AAD1WRT4</accession>
<dbReference type="Gene3D" id="3.30.390.150">
    <property type="match status" value="1"/>
</dbReference>
<sequence length="203" mass="23010">MQTKVADIVPKMNDKRKTCIWSLVVLTLLAIIVVGATLVGVYMTQKHTEAVVEMAFNAKSGERVHQRVMVNDLEKIAAFYVTSNNISSTILYDYNHEIIGLRRIKGAKCFIINMDRVNVPTMEDILRGIKRFQRQNSTADTDLTYSITEGEEAQRTELGTAINLLCSDVPIYWATPSQSSHLRWILTINFNIFGFEVSVKFES</sequence>
<dbReference type="GO" id="GO:0007585">
    <property type="term" value="P:respiratory gaseous exchange by respiratory system"/>
    <property type="evidence" value="ECO:0007669"/>
    <property type="project" value="UniProtKB-KW"/>
</dbReference>
<dbReference type="SMART" id="SM01039">
    <property type="entry name" value="BRICHOS"/>
    <property type="match status" value="1"/>
</dbReference>
<organism evidence="13 14">
    <name type="scientific">Pelobates cultripes</name>
    <name type="common">Western spadefoot toad</name>
    <dbReference type="NCBI Taxonomy" id="61616"/>
    <lineage>
        <taxon>Eukaryota</taxon>
        <taxon>Metazoa</taxon>
        <taxon>Chordata</taxon>
        <taxon>Craniata</taxon>
        <taxon>Vertebrata</taxon>
        <taxon>Euteleostomi</taxon>
        <taxon>Amphibia</taxon>
        <taxon>Batrachia</taxon>
        <taxon>Anura</taxon>
        <taxon>Pelobatoidea</taxon>
        <taxon>Pelobatidae</taxon>
        <taxon>Pelobates</taxon>
    </lineage>
</organism>
<evidence type="ECO:0000256" key="4">
    <source>
        <dbReference type="ARBA" id="ARBA00022525"/>
    </source>
</evidence>
<proteinExistence type="predicted"/>
<dbReference type="InterPro" id="IPR007084">
    <property type="entry name" value="BRICHOS_dom"/>
</dbReference>
<evidence type="ECO:0000256" key="2">
    <source>
        <dbReference type="ARBA" id="ARBA00004364"/>
    </source>
</evidence>
<dbReference type="InterPro" id="IPR001729">
    <property type="entry name" value="SP-C"/>
</dbReference>
<name>A0AAD1WRT4_PELCU</name>
<keyword evidence="5" id="KW-0305">Gaseous exchange</keyword>
<dbReference type="PANTHER" id="PTHR10800:SF6">
    <property type="entry name" value="PULMONARY SURFACTANT-ASSOCIATED PROTEIN C"/>
    <property type="match status" value="1"/>
</dbReference>
<dbReference type="InterPro" id="IPR015091">
    <property type="entry name" value="Surfactant_protein_propep"/>
</dbReference>
<evidence type="ECO:0000256" key="9">
    <source>
        <dbReference type="ARBA" id="ARBA00044778"/>
    </source>
</evidence>
<keyword evidence="14" id="KW-1185">Reference proteome</keyword>
<feature type="domain" description="BRICHOS" evidence="12">
    <location>
        <begin position="82"/>
        <end position="174"/>
    </location>
</feature>
<evidence type="ECO:0000313" key="14">
    <source>
        <dbReference type="Proteomes" id="UP001295444"/>
    </source>
</evidence>
<dbReference type="Pfam" id="PF04089">
    <property type="entry name" value="BRICHOS"/>
    <property type="match status" value="1"/>
</dbReference>
<evidence type="ECO:0000313" key="13">
    <source>
        <dbReference type="EMBL" id="CAH2320403.1"/>
    </source>
</evidence>
<dbReference type="Proteomes" id="UP001295444">
    <property type="component" value="Chromosome 10"/>
</dbReference>
<dbReference type="AlphaFoldDB" id="A0AAD1WRT4"/>
<comment type="function">
    <text evidence="1">Pulmonary surfactant associated proteins promote alveolar stability by lowering the surface tension at the air-liquid interface in the peripheral air spaces.</text>
</comment>
<evidence type="ECO:0000256" key="8">
    <source>
        <dbReference type="ARBA" id="ARBA00023288"/>
    </source>
</evidence>
<evidence type="ECO:0000256" key="1">
    <source>
        <dbReference type="ARBA" id="ARBA00002263"/>
    </source>
</evidence>
<gene>
    <name evidence="13" type="ORF">PECUL_23A061715</name>
</gene>
<dbReference type="GO" id="GO:0005615">
    <property type="term" value="C:extracellular space"/>
    <property type="evidence" value="ECO:0007669"/>
    <property type="project" value="TreeGrafter"/>
</dbReference>
<dbReference type="Pfam" id="PF08999">
    <property type="entry name" value="SP_C-Propep"/>
    <property type="match status" value="1"/>
</dbReference>
<evidence type="ECO:0000256" key="7">
    <source>
        <dbReference type="ARBA" id="ARBA00023157"/>
    </source>
</evidence>
<keyword evidence="3" id="KW-0767">Surface film</keyword>
<evidence type="ECO:0000256" key="3">
    <source>
        <dbReference type="ARBA" id="ARBA00022439"/>
    </source>
</evidence>
<dbReference type="PANTHER" id="PTHR10800">
    <property type="entry name" value="PULMONARY SURFACTANT-ASSOCIATED PROTEIN C"/>
    <property type="match status" value="1"/>
</dbReference>